<dbReference type="Proteomes" id="UP000179797">
    <property type="component" value="Unassembled WGS sequence"/>
</dbReference>
<dbReference type="EMBL" id="JRYR02000001">
    <property type="protein sequence ID" value="OHX65340.1"/>
    <property type="molecule type" value="Genomic_DNA"/>
</dbReference>
<dbReference type="InterPro" id="IPR008207">
    <property type="entry name" value="Sig_transdc_His_kin_Hpt_dom"/>
</dbReference>
<evidence type="ECO:0000313" key="4">
    <source>
        <dbReference type="Proteomes" id="UP000179797"/>
    </source>
</evidence>
<feature type="domain" description="HPt" evidence="2">
    <location>
        <begin position="22"/>
        <end position="117"/>
    </location>
</feature>
<comment type="caution">
    <text evidence="3">The sequence shown here is derived from an EMBL/GenBank/DDBJ whole genome shotgun (WGS) entry which is preliminary data.</text>
</comment>
<reference evidence="3 4" key="1">
    <citation type="journal article" date="2012" name="Int. J. Syst. Evol. Microbiol.">
        <title>Flammeovirga pacifica sp. nov., isolated from deep-sea sediment.</title>
        <authorList>
            <person name="Xu H."/>
            <person name="Fu Y."/>
            <person name="Yang N."/>
            <person name="Ding Z."/>
            <person name="Lai Q."/>
            <person name="Zeng R."/>
        </authorList>
    </citation>
    <scope>NUCLEOTIDE SEQUENCE [LARGE SCALE GENOMIC DNA]</scope>
    <source>
        <strain evidence="4">DSM 24597 / LMG 26175 / WPAGA1</strain>
    </source>
</reference>
<dbReference type="SUPFAM" id="SSF47226">
    <property type="entry name" value="Histidine-containing phosphotransfer domain, HPT domain"/>
    <property type="match status" value="1"/>
</dbReference>
<evidence type="ECO:0000313" key="3">
    <source>
        <dbReference type="EMBL" id="OHX65340.1"/>
    </source>
</evidence>
<dbReference type="GO" id="GO:0004672">
    <property type="term" value="F:protein kinase activity"/>
    <property type="evidence" value="ECO:0007669"/>
    <property type="project" value="UniProtKB-ARBA"/>
</dbReference>
<evidence type="ECO:0000256" key="1">
    <source>
        <dbReference type="PROSITE-ProRule" id="PRU00110"/>
    </source>
</evidence>
<name>A0A1S1YWF8_FLAPC</name>
<accession>A0A1S1YWF8</accession>
<protein>
    <recommendedName>
        <fullName evidence="2">HPt domain-containing protein</fullName>
    </recommendedName>
</protein>
<proteinExistence type="predicted"/>
<sequence>MSTVQNPKMYDLTQLQALSRGDDSFVTKMIDSFLTNLNEGMEEINEAKSYNDWSTIAKVAHRLKPSFQILGVSSLSDVILHLEKDYLLDDFDEKGYIEIINTFLTSSSILKDQIQQFLHN</sequence>
<dbReference type="RefSeq" id="WP_044223921.1">
    <property type="nucleotide sequence ID" value="NZ_JRYR02000001.1"/>
</dbReference>
<dbReference type="InterPro" id="IPR036641">
    <property type="entry name" value="HPT_dom_sf"/>
</dbReference>
<gene>
    <name evidence="3" type="ORF">NH26_02735</name>
</gene>
<dbReference type="AlphaFoldDB" id="A0A1S1YWF8"/>
<keyword evidence="1" id="KW-0597">Phosphoprotein</keyword>
<organism evidence="3 4">
    <name type="scientific">Flammeovirga pacifica</name>
    <dbReference type="NCBI Taxonomy" id="915059"/>
    <lineage>
        <taxon>Bacteria</taxon>
        <taxon>Pseudomonadati</taxon>
        <taxon>Bacteroidota</taxon>
        <taxon>Cytophagia</taxon>
        <taxon>Cytophagales</taxon>
        <taxon>Flammeovirgaceae</taxon>
        <taxon>Flammeovirga</taxon>
    </lineage>
</organism>
<keyword evidence="4" id="KW-1185">Reference proteome</keyword>
<dbReference type="STRING" id="915059.NH26_02735"/>
<dbReference type="PROSITE" id="PS50894">
    <property type="entry name" value="HPT"/>
    <property type="match status" value="1"/>
</dbReference>
<dbReference type="Gene3D" id="1.20.120.160">
    <property type="entry name" value="HPT domain"/>
    <property type="match status" value="1"/>
</dbReference>
<feature type="modified residue" description="Phosphohistidine" evidence="1">
    <location>
        <position position="61"/>
    </location>
</feature>
<evidence type="ECO:0000259" key="2">
    <source>
        <dbReference type="PROSITE" id="PS50894"/>
    </source>
</evidence>
<dbReference type="OrthoDB" id="982275at2"/>
<dbReference type="GO" id="GO:0000160">
    <property type="term" value="P:phosphorelay signal transduction system"/>
    <property type="evidence" value="ECO:0007669"/>
    <property type="project" value="InterPro"/>
</dbReference>
<dbReference type="Pfam" id="PF01627">
    <property type="entry name" value="Hpt"/>
    <property type="match status" value="1"/>
</dbReference>